<dbReference type="EMBL" id="JXCE01000804">
    <property type="protein sequence ID" value="KPA35974.1"/>
    <property type="molecule type" value="Genomic_DNA"/>
</dbReference>
<feature type="region of interest" description="Disordered" evidence="1">
    <location>
        <begin position="121"/>
        <end position="190"/>
    </location>
</feature>
<organism evidence="2 3">
    <name type="scientific">Fusarium langsethiae</name>
    <dbReference type="NCBI Taxonomy" id="179993"/>
    <lineage>
        <taxon>Eukaryota</taxon>
        <taxon>Fungi</taxon>
        <taxon>Dikarya</taxon>
        <taxon>Ascomycota</taxon>
        <taxon>Pezizomycotina</taxon>
        <taxon>Sordariomycetes</taxon>
        <taxon>Hypocreomycetidae</taxon>
        <taxon>Hypocreales</taxon>
        <taxon>Nectriaceae</taxon>
        <taxon>Fusarium</taxon>
    </lineage>
</organism>
<protein>
    <submittedName>
        <fullName evidence="2">Uncharacterized protein</fullName>
    </submittedName>
</protein>
<keyword evidence="3" id="KW-1185">Reference proteome</keyword>
<dbReference type="AlphaFoldDB" id="A0A0N0V4R5"/>
<comment type="caution">
    <text evidence="2">The sequence shown here is derived from an EMBL/GenBank/DDBJ whole genome shotgun (WGS) entry which is preliminary data.</text>
</comment>
<evidence type="ECO:0000313" key="3">
    <source>
        <dbReference type="Proteomes" id="UP000037904"/>
    </source>
</evidence>
<dbReference type="OrthoDB" id="5078474at2759"/>
<reference evidence="2 3" key="1">
    <citation type="submission" date="2015-04" db="EMBL/GenBank/DDBJ databases">
        <title>The draft genome sequence of Fusarium langsethiae, a T-2/HT-2 mycotoxin producer.</title>
        <authorList>
            <person name="Lysoe E."/>
            <person name="Divon H.H."/>
            <person name="Terzi V."/>
            <person name="Orru L."/>
            <person name="Lamontanara A."/>
            <person name="Kolseth A.-K."/>
            <person name="Frandsen R.J."/>
            <person name="Nielsen K."/>
            <person name="Thrane U."/>
        </authorList>
    </citation>
    <scope>NUCLEOTIDE SEQUENCE [LARGE SCALE GENOMIC DNA]</scope>
    <source>
        <strain evidence="2 3">Fl201059</strain>
    </source>
</reference>
<sequence length="190" mass="20984">MSTKQSQSSHLATPERPSPCHPAPWRQIEATLYERINDVTLPDVVGTAGSHLIPAPPTPIPTSSSSDDDVFIKRLHRALELALFGQKVRCSLYGREIAENTRPGHSPHGLREKLLREAWEGIDSSSDSGSATPIEGTTPPSCDEDTSRLEAHVKDDMAEKKIPASSRKRKRETEEDEGGRVKRRRTTGDQ</sequence>
<feature type="compositionally biased region" description="Basic residues" evidence="1">
    <location>
        <begin position="181"/>
        <end position="190"/>
    </location>
</feature>
<evidence type="ECO:0000256" key="1">
    <source>
        <dbReference type="SAM" id="MobiDB-lite"/>
    </source>
</evidence>
<gene>
    <name evidence="2" type="ORF">FLAG1_11285</name>
</gene>
<feature type="compositionally biased region" description="Polar residues" evidence="1">
    <location>
        <begin position="1"/>
        <end position="11"/>
    </location>
</feature>
<feature type="region of interest" description="Disordered" evidence="1">
    <location>
        <begin position="1"/>
        <end position="24"/>
    </location>
</feature>
<feature type="compositionally biased region" description="Basic and acidic residues" evidence="1">
    <location>
        <begin position="145"/>
        <end position="162"/>
    </location>
</feature>
<evidence type="ECO:0000313" key="2">
    <source>
        <dbReference type="EMBL" id="KPA35974.1"/>
    </source>
</evidence>
<dbReference type="Proteomes" id="UP000037904">
    <property type="component" value="Unassembled WGS sequence"/>
</dbReference>
<accession>A0A0N0V4R5</accession>
<proteinExistence type="predicted"/>
<name>A0A0N0V4R5_FUSLA</name>